<evidence type="ECO:0008006" key="3">
    <source>
        <dbReference type="Google" id="ProtNLM"/>
    </source>
</evidence>
<keyword evidence="2" id="KW-1185">Reference proteome</keyword>
<dbReference type="KEGG" id="pars:DRW48_14475"/>
<name>A0A344PMW8_9RHOB</name>
<dbReference type="Proteomes" id="UP000252023">
    <property type="component" value="Chromosome"/>
</dbReference>
<proteinExistence type="predicted"/>
<dbReference type="Gene3D" id="1.10.1660.10">
    <property type="match status" value="1"/>
</dbReference>
<organism evidence="1 2">
    <name type="scientific">Paracoccus suum</name>
    <dbReference type="NCBI Taxonomy" id="2259340"/>
    <lineage>
        <taxon>Bacteria</taxon>
        <taxon>Pseudomonadati</taxon>
        <taxon>Pseudomonadota</taxon>
        <taxon>Alphaproteobacteria</taxon>
        <taxon>Rhodobacterales</taxon>
        <taxon>Paracoccaceae</taxon>
        <taxon>Paracoccus</taxon>
    </lineage>
</organism>
<dbReference type="AlphaFoldDB" id="A0A344PMW8"/>
<gene>
    <name evidence="1" type="ORF">DRW48_14475</name>
</gene>
<reference evidence="2" key="1">
    <citation type="submission" date="2018-07" db="EMBL/GenBank/DDBJ databases">
        <title>Genome sequencing of Paracoccus sp. SC2-6.</title>
        <authorList>
            <person name="Heo J."/>
            <person name="Kim S.-J."/>
            <person name="Kwon S.-W."/>
        </authorList>
    </citation>
    <scope>NUCLEOTIDE SEQUENCE [LARGE SCALE GENOMIC DNA]</scope>
    <source>
        <strain evidence="2">SC2-6</strain>
    </source>
</reference>
<evidence type="ECO:0000313" key="2">
    <source>
        <dbReference type="Proteomes" id="UP000252023"/>
    </source>
</evidence>
<sequence>MTAGHQYSEDEVLVIVTTLTRPRLVAWVESRIVQPVLTAQGPRYREVDVARLQTLCDLDENFGLAPDALGMVMSLMDQVHVMHADLEALMAALAAEPVEVRERVRTVIATRLAHGGAEASPQDVPASNPADNG</sequence>
<accession>A0A344PMW8</accession>
<evidence type="ECO:0000313" key="1">
    <source>
        <dbReference type="EMBL" id="AXC50723.1"/>
    </source>
</evidence>
<dbReference type="RefSeq" id="WP_114077040.1">
    <property type="nucleotide sequence ID" value="NZ_CP030918.1"/>
</dbReference>
<protein>
    <recommendedName>
        <fullName evidence="3">Chaperone modulatory protein CbpM</fullName>
    </recommendedName>
</protein>
<dbReference type="EMBL" id="CP030918">
    <property type="protein sequence ID" value="AXC50723.1"/>
    <property type="molecule type" value="Genomic_DNA"/>
</dbReference>
<dbReference type="OrthoDB" id="9800876at2"/>